<evidence type="ECO:0000313" key="7">
    <source>
        <dbReference type="EMBL" id="XCG50726.1"/>
    </source>
</evidence>
<dbReference type="Gene3D" id="3.90.1590.10">
    <property type="entry name" value="glutathione-dependent formaldehyde- activating enzyme (gfa)"/>
    <property type="match status" value="1"/>
</dbReference>
<dbReference type="PANTHER" id="PTHR33337">
    <property type="entry name" value="GFA DOMAIN-CONTAINING PROTEIN"/>
    <property type="match status" value="1"/>
</dbReference>
<feature type="domain" description="CENP-V/GFA" evidence="6">
    <location>
        <begin position="4"/>
        <end position="103"/>
    </location>
</feature>
<evidence type="ECO:0000256" key="4">
    <source>
        <dbReference type="ARBA" id="ARBA00023239"/>
    </source>
</evidence>
<keyword evidence="3" id="KW-0862">Zinc</keyword>
<dbReference type="PANTHER" id="PTHR33337:SF40">
    <property type="entry name" value="CENP-V_GFA DOMAIN-CONTAINING PROTEIN-RELATED"/>
    <property type="match status" value="1"/>
</dbReference>
<dbReference type="RefSeq" id="WP_353647027.1">
    <property type="nucleotide sequence ID" value="NZ_CP159253.1"/>
</dbReference>
<organism evidence="7">
    <name type="scientific">Mesorhizobium sp. WSM2240</name>
    <dbReference type="NCBI Taxonomy" id="3228851"/>
    <lineage>
        <taxon>Bacteria</taxon>
        <taxon>Pseudomonadati</taxon>
        <taxon>Pseudomonadota</taxon>
        <taxon>Alphaproteobacteria</taxon>
        <taxon>Hyphomicrobiales</taxon>
        <taxon>Phyllobacteriaceae</taxon>
        <taxon>Mesorhizobium</taxon>
    </lineage>
</organism>
<evidence type="ECO:0000256" key="2">
    <source>
        <dbReference type="ARBA" id="ARBA00022723"/>
    </source>
</evidence>
<evidence type="ECO:0000256" key="3">
    <source>
        <dbReference type="ARBA" id="ARBA00022833"/>
    </source>
</evidence>
<sequence>MANFRGRCMCGAVTWTCSGQIIRNLVCHCTDCQRATSAPFTAFLGVSPEQLTWSGEVVHYESSPGTFRGFCPSCGTRLYFRSDRWPLEVHVHAATMTSPDEYQPSAQVMTRSRVKWLDQIGLIPTHEGFQQSPANHRSAETLGKGHTAIADLK</sequence>
<proteinExistence type="inferred from homology"/>
<gene>
    <name evidence="7" type="ORF">ABVK50_09715</name>
</gene>
<dbReference type="Pfam" id="PF04828">
    <property type="entry name" value="GFA"/>
    <property type="match status" value="1"/>
</dbReference>
<keyword evidence="2" id="KW-0479">Metal-binding</keyword>
<accession>A0AAU8CV81</accession>
<protein>
    <submittedName>
        <fullName evidence="7">GFA family protein</fullName>
    </submittedName>
</protein>
<evidence type="ECO:0000256" key="5">
    <source>
        <dbReference type="SAM" id="MobiDB-lite"/>
    </source>
</evidence>
<evidence type="ECO:0000259" key="6">
    <source>
        <dbReference type="PROSITE" id="PS51891"/>
    </source>
</evidence>
<dbReference type="AlphaFoldDB" id="A0AAU8CV81"/>
<dbReference type="GO" id="GO:0046872">
    <property type="term" value="F:metal ion binding"/>
    <property type="evidence" value="ECO:0007669"/>
    <property type="project" value="UniProtKB-KW"/>
</dbReference>
<name>A0AAU8CV81_9HYPH</name>
<keyword evidence="4" id="KW-0456">Lyase</keyword>
<evidence type="ECO:0000256" key="1">
    <source>
        <dbReference type="ARBA" id="ARBA00005495"/>
    </source>
</evidence>
<comment type="similarity">
    <text evidence="1">Belongs to the Gfa family.</text>
</comment>
<dbReference type="PROSITE" id="PS51891">
    <property type="entry name" value="CENP_V_GFA"/>
    <property type="match status" value="1"/>
</dbReference>
<reference evidence="7" key="1">
    <citation type="submission" date="2024-06" db="EMBL/GenBank/DDBJ databases">
        <title>Mesorhizobium karijinii sp. nov., a symbiont of the iconic Swainsona formosa from arid Australia.</title>
        <authorList>
            <person name="Hill Y.J."/>
            <person name="Watkin E.L.J."/>
            <person name="O'Hara G.W."/>
            <person name="Terpolilli J."/>
            <person name="Tye M.L."/>
            <person name="Kohlmeier M.G."/>
        </authorList>
    </citation>
    <scope>NUCLEOTIDE SEQUENCE</scope>
    <source>
        <strain evidence="7">WSM2240</strain>
    </source>
</reference>
<dbReference type="InterPro" id="IPR011057">
    <property type="entry name" value="Mss4-like_sf"/>
</dbReference>
<dbReference type="InterPro" id="IPR006913">
    <property type="entry name" value="CENP-V/GFA"/>
</dbReference>
<dbReference type="GO" id="GO:0016846">
    <property type="term" value="F:carbon-sulfur lyase activity"/>
    <property type="evidence" value="ECO:0007669"/>
    <property type="project" value="InterPro"/>
</dbReference>
<feature type="region of interest" description="Disordered" evidence="5">
    <location>
        <begin position="127"/>
        <end position="153"/>
    </location>
</feature>
<dbReference type="SUPFAM" id="SSF51316">
    <property type="entry name" value="Mss4-like"/>
    <property type="match status" value="1"/>
</dbReference>
<dbReference type="EMBL" id="CP159253">
    <property type="protein sequence ID" value="XCG50726.1"/>
    <property type="molecule type" value="Genomic_DNA"/>
</dbReference>